<dbReference type="Pfam" id="PF20770">
    <property type="entry name" value="PAN2_N"/>
    <property type="match status" value="1"/>
</dbReference>
<dbReference type="SUPFAM" id="SSF54001">
    <property type="entry name" value="Cysteine proteinases"/>
    <property type="match status" value="1"/>
</dbReference>
<dbReference type="InterPro" id="IPR012337">
    <property type="entry name" value="RNaseH-like_sf"/>
</dbReference>
<evidence type="ECO:0000313" key="4">
    <source>
        <dbReference type="Proteomes" id="UP000612055"/>
    </source>
</evidence>
<gene>
    <name evidence="3" type="ORF">HYH03_005077</name>
</gene>
<dbReference type="InterPro" id="IPR050785">
    <property type="entry name" value="PAN2-PAN3_catalytic_subunit"/>
</dbReference>
<organism evidence="3 4">
    <name type="scientific">Edaphochlamys debaryana</name>
    <dbReference type="NCBI Taxonomy" id="47281"/>
    <lineage>
        <taxon>Eukaryota</taxon>
        <taxon>Viridiplantae</taxon>
        <taxon>Chlorophyta</taxon>
        <taxon>core chlorophytes</taxon>
        <taxon>Chlorophyceae</taxon>
        <taxon>CS clade</taxon>
        <taxon>Chlamydomonadales</taxon>
        <taxon>Chlamydomonadales incertae sedis</taxon>
        <taxon>Edaphochlamys</taxon>
    </lineage>
</organism>
<dbReference type="Pfam" id="PF00929">
    <property type="entry name" value="RNase_T"/>
    <property type="match status" value="1"/>
</dbReference>
<feature type="compositionally biased region" description="Low complexity" evidence="1">
    <location>
        <begin position="933"/>
        <end position="953"/>
    </location>
</feature>
<dbReference type="PANTHER" id="PTHR15728">
    <property type="entry name" value="DEADENYLATION COMPLEX CATALYTIC SUBUNIT PAN2"/>
    <property type="match status" value="1"/>
</dbReference>
<dbReference type="SMART" id="SM00479">
    <property type="entry name" value="EXOIII"/>
    <property type="match status" value="1"/>
</dbReference>
<proteinExistence type="predicted"/>
<sequence>MYNSYGMSEIALAPLDANYPAAVTAMQFSPNYEALWAGTDAGHMYALHCPTLRPYAHWPAHPGVPVLEVLAAGEGVLSLSQHRLALHGLGGAPRWAVNDDSGQLSAVCMDAGGAGLGPLGTAAGARAVLGRSGPLMTLVDLGTGKVVQEQEVQGMLGGEGFSLLRGPGSRGGLVAATSMGRLATIDPRTKLRVESALIAAPGGLAALDARGDTVAAAGYGMRAGQVVAENCVKIFDQRAGLRLLYALPTAGPPASLSFHPLLPTTLLVALPSALFCLADTATGTASHVYQADMAGDQLSTATLSPSGELAALGGSGGYVHLWADGGGAGGGGARVNRGEGSGPPPVPPLRPRPTVELREEESFSLAPRFPSSAPTGSLASDWEPADTATVGLAPRVLDPALRKDMRVVDGCGYVPNPHYSRAKPFADMVRELAGLRHGPGCRLSMKADWVDPVAARAERQRQRAAEGGVVLPLRYQYVEIRHYGRVKWEEFDFSYYNRTRFAGLENDLPNAYCNALLQVLYFVPEFRSLVQAHVPEPDAEFCLTCELGFLFAMLQRAVGLPCQATNLLRTLRSLREAAALGLLDGGGIGPAAGAAADAGAAVQAMAALGGGGPGAGETELSRRVAALCRFMLEQMHRDACNARKPSSGPFRSGIAPQPAAANAALAPGLEALMGIAFRMRMTVLSGGGAESLRDARAFQVDLQYPPSREKAARAAEEARQLGLSRLPGAALPEDPPGSTPPFAQLLRRSLLAVSATRAWVDEARAYALVRKSRVPLSLPPLLAINCAVGDSDEAAWWLPARGPDGTAPPGEANRLPWALAIVSRPQAWEVEVHEAETAEQLYAQLGESLYALGTVSCVYELAAAVFQIRDADEATDPGVSRPGAKPHQGHLVAMVKVPQSYWDEIPEPRLTHAPPGSMSEFVGPRPGPGGPGQAAKPQPNGTKGGRASSAGSAAGTGSGAASGRGPSASGGATTGPGGDSKAGAGPAAAGGTAAGGEEEAAAAGLGLGGISLPDDLDDIWSGGESALLSSGGADQQGSQAGNGASSSSTGPSSTPTSTSGPGADGGKAGPAQQRGSTPGGSAGAGAGGAGPQLRHSSSMAHGRGHPQGPEWVLFNDFSVSPNCPAHEVTATYANQKLPCLLQYRQVPPPPHLQAAAAAAATAQAAILTPPPPPPAPVPVKGGPGSKGGRHGNHHHHHHNQAQAQAQAGPGGPTSLLPDQFRQLCASPPLQGAMAGLPPFRFKPLDLVRFPPRPGLRLALDAEFVASSPPESRAGPGAGAGGGVDLVQFRQSRLTLARVAVLLAEAGPQAGACFLDDYIRAVEPVYDYLTRWSGIQPGDLDPAVSRHYTTTLKHTYLKLKYLLDCGCVFVGHDLRKDFRCINMVVPPEQVVDTSELFRYRGGRKLSLRFLASYLLGTTIQQGGALGAHHHHHHHHAHHSHHGHGPGGGPGGPGPGGPGGGAQGGPGGPMPQLLGHDAIEDARTAMRLYHKYLELVASDSFERVLGEMYEWGKQYGWEPVQIPRNNGGGPGGP</sequence>
<feature type="domain" description="Exonuclease" evidence="2">
    <location>
        <begin position="1255"/>
        <end position="1496"/>
    </location>
</feature>
<evidence type="ECO:0000256" key="1">
    <source>
        <dbReference type="SAM" id="MobiDB-lite"/>
    </source>
</evidence>
<dbReference type="GO" id="GO:0031251">
    <property type="term" value="C:PAN complex"/>
    <property type="evidence" value="ECO:0007669"/>
    <property type="project" value="TreeGrafter"/>
</dbReference>
<dbReference type="PANTHER" id="PTHR15728:SF0">
    <property type="entry name" value="PAN2-PAN3 DEADENYLATION COMPLEX CATALYTIC SUBUNIT PAN2"/>
    <property type="match status" value="1"/>
</dbReference>
<dbReference type="GO" id="GO:0003676">
    <property type="term" value="F:nucleic acid binding"/>
    <property type="evidence" value="ECO:0007669"/>
    <property type="project" value="InterPro"/>
</dbReference>
<dbReference type="Gene3D" id="3.30.420.10">
    <property type="entry name" value="Ribonuclease H-like superfamily/Ribonuclease H"/>
    <property type="match status" value="1"/>
</dbReference>
<feature type="compositionally biased region" description="Pro residues" evidence="1">
    <location>
        <begin position="1168"/>
        <end position="1177"/>
    </location>
</feature>
<feature type="region of interest" description="Disordered" evidence="1">
    <location>
        <begin position="906"/>
        <end position="1107"/>
    </location>
</feature>
<feature type="compositionally biased region" description="Low complexity" evidence="1">
    <location>
        <begin position="1021"/>
        <end position="1061"/>
    </location>
</feature>
<dbReference type="SUPFAM" id="SSF50998">
    <property type="entry name" value="Quinoprotein alcohol dehydrogenase-like"/>
    <property type="match status" value="1"/>
</dbReference>
<feature type="compositionally biased region" description="Pro residues" evidence="1">
    <location>
        <begin position="342"/>
        <end position="351"/>
    </location>
</feature>
<dbReference type="SUPFAM" id="SSF53098">
    <property type="entry name" value="Ribonuclease H-like"/>
    <property type="match status" value="1"/>
</dbReference>
<feature type="compositionally biased region" description="Gly residues" evidence="1">
    <location>
        <begin position="1455"/>
        <end position="1465"/>
    </location>
</feature>
<feature type="compositionally biased region" description="Gly residues" evidence="1">
    <location>
        <begin position="1077"/>
        <end position="1090"/>
    </location>
</feature>
<dbReference type="GO" id="GO:0004535">
    <property type="term" value="F:poly(A)-specific ribonuclease activity"/>
    <property type="evidence" value="ECO:0007669"/>
    <property type="project" value="TreeGrafter"/>
</dbReference>
<feature type="compositionally biased region" description="Low complexity" evidence="1">
    <location>
        <begin position="981"/>
        <end position="991"/>
    </location>
</feature>
<dbReference type="GO" id="GO:0000289">
    <property type="term" value="P:nuclear-transcribed mRNA poly(A) tail shortening"/>
    <property type="evidence" value="ECO:0007669"/>
    <property type="project" value="TreeGrafter"/>
</dbReference>
<dbReference type="Proteomes" id="UP000612055">
    <property type="component" value="Unassembled WGS sequence"/>
</dbReference>
<dbReference type="InterPro" id="IPR013520">
    <property type="entry name" value="Ribonucl_H"/>
</dbReference>
<protein>
    <recommendedName>
        <fullName evidence="2">Exonuclease domain-containing protein</fullName>
    </recommendedName>
</protein>
<dbReference type="InterPro" id="IPR036397">
    <property type="entry name" value="RNaseH_sf"/>
</dbReference>
<dbReference type="InterPro" id="IPR038765">
    <property type="entry name" value="Papain-like_cys_pep_sf"/>
</dbReference>
<accession>A0A836C2U6</accession>
<evidence type="ECO:0000259" key="2">
    <source>
        <dbReference type="SMART" id="SM00479"/>
    </source>
</evidence>
<name>A0A836C2U6_9CHLO</name>
<dbReference type="GO" id="GO:0000932">
    <property type="term" value="C:P-body"/>
    <property type="evidence" value="ECO:0007669"/>
    <property type="project" value="TreeGrafter"/>
</dbReference>
<dbReference type="OrthoDB" id="16516at2759"/>
<evidence type="ECO:0000313" key="3">
    <source>
        <dbReference type="EMBL" id="KAG2497083.1"/>
    </source>
</evidence>
<feature type="compositionally biased region" description="Basic residues" evidence="1">
    <location>
        <begin position="1187"/>
        <end position="1199"/>
    </location>
</feature>
<keyword evidence="4" id="KW-1185">Reference proteome</keyword>
<reference evidence="3" key="1">
    <citation type="journal article" date="2020" name="bioRxiv">
        <title>Comparative genomics of Chlamydomonas.</title>
        <authorList>
            <person name="Craig R.J."/>
            <person name="Hasan A.R."/>
            <person name="Ness R.W."/>
            <person name="Keightley P.D."/>
        </authorList>
    </citation>
    <scope>NUCLEOTIDE SEQUENCE</scope>
    <source>
        <strain evidence="3">CCAP 11/70</strain>
    </source>
</reference>
<dbReference type="InterPro" id="IPR048841">
    <property type="entry name" value="PAN2_N"/>
</dbReference>
<feature type="region of interest" description="Disordered" evidence="1">
    <location>
        <begin position="1166"/>
        <end position="1217"/>
    </location>
</feature>
<dbReference type="InterPro" id="IPR028881">
    <property type="entry name" value="PAN2_UCH_dom"/>
</dbReference>
<dbReference type="Gene3D" id="2.130.10.10">
    <property type="entry name" value="YVTN repeat-like/Quinoprotein amine dehydrogenase"/>
    <property type="match status" value="1"/>
</dbReference>
<comment type="caution">
    <text evidence="3">The sequence shown here is derived from an EMBL/GenBank/DDBJ whole genome shotgun (WGS) entry which is preliminary data.</text>
</comment>
<dbReference type="InterPro" id="IPR011047">
    <property type="entry name" value="Quinoprotein_ADH-like_sf"/>
</dbReference>
<feature type="region of interest" description="Disordered" evidence="1">
    <location>
        <begin position="1423"/>
        <end position="1473"/>
    </location>
</feature>
<dbReference type="Pfam" id="PF13423">
    <property type="entry name" value="UCH_1"/>
    <property type="match status" value="1"/>
</dbReference>
<dbReference type="Gene3D" id="3.90.70.10">
    <property type="entry name" value="Cysteine proteinases"/>
    <property type="match status" value="1"/>
</dbReference>
<dbReference type="InterPro" id="IPR015943">
    <property type="entry name" value="WD40/YVTN_repeat-like_dom_sf"/>
</dbReference>
<dbReference type="EMBL" id="JAEHOE010000016">
    <property type="protein sequence ID" value="KAG2497083.1"/>
    <property type="molecule type" value="Genomic_DNA"/>
</dbReference>
<feature type="region of interest" description="Disordered" evidence="1">
    <location>
        <begin position="330"/>
        <end position="382"/>
    </location>
</feature>
<feature type="compositionally biased region" description="Basic residues" evidence="1">
    <location>
        <begin position="1426"/>
        <end position="1442"/>
    </location>
</feature>